<dbReference type="InterPro" id="IPR017871">
    <property type="entry name" value="ABC_transporter-like_CS"/>
</dbReference>
<accession>Q30X49</accession>
<dbReference type="Pfam" id="PF00005">
    <property type="entry name" value="ABC_tran"/>
    <property type="match status" value="1"/>
</dbReference>
<evidence type="ECO:0000313" key="7">
    <source>
        <dbReference type="Proteomes" id="UP000002710"/>
    </source>
</evidence>
<dbReference type="eggNOG" id="COG1122">
    <property type="taxonomic scope" value="Bacteria"/>
</dbReference>
<dbReference type="HOGENOM" id="CLU_000604_1_2_7"/>
<dbReference type="AlphaFoldDB" id="Q30X49"/>
<protein>
    <submittedName>
        <fullName evidence="6">ABC transporter related protein</fullName>
    </submittedName>
</protein>
<name>Q30X49_OLEA2</name>
<evidence type="ECO:0000259" key="5">
    <source>
        <dbReference type="PROSITE" id="PS50893"/>
    </source>
</evidence>
<dbReference type="PANTHER" id="PTHR43553">
    <property type="entry name" value="HEAVY METAL TRANSPORTER"/>
    <property type="match status" value="1"/>
</dbReference>
<dbReference type="Gene3D" id="3.40.50.300">
    <property type="entry name" value="P-loop containing nucleotide triphosphate hydrolases"/>
    <property type="match status" value="1"/>
</dbReference>
<evidence type="ECO:0000256" key="1">
    <source>
        <dbReference type="ARBA" id="ARBA00005417"/>
    </source>
</evidence>
<dbReference type="STRING" id="207559.Dde_2953"/>
<dbReference type="Proteomes" id="UP000002710">
    <property type="component" value="Chromosome"/>
</dbReference>
<dbReference type="EMBL" id="CP000112">
    <property type="protein sequence ID" value="ABB39747.1"/>
    <property type="molecule type" value="Genomic_DNA"/>
</dbReference>
<evidence type="ECO:0000313" key="6">
    <source>
        <dbReference type="EMBL" id="ABB39747.1"/>
    </source>
</evidence>
<evidence type="ECO:0000256" key="4">
    <source>
        <dbReference type="ARBA" id="ARBA00022840"/>
    </source>
</evidence>
<sequence>MIDVSSVSFTYAGAGEPVLDGVSLHVERGALVCLCGANGSGKSTLLSLLAGLFSPVQGTVRVGGHSSPGAERALRAQSALVLQDADLQIIGSTVEEDLLLTTGTAGAAVAAARGMADRFGLGGHWNSPVQTLSYGQKRKLCLAAAALRAPQLLLLDEPFSGLDYPAMCELRGLLRHNAAEGLTQIVSVHDVEPLADMADTMAVLHKGRLALDGAPEAVLEHAEAYGLRVPCSWRTNRTIAPWA</sequence>
<dbReference type="InterPro" id="IPR003593">
    <property type="entry name" value="AAA+_ATPase"/>
</dbReference>
<evidence type="ECO:0000256" key="2">
    <source>
        <dbReference type="ARBA" id="ARBA00022448"/>
    </source>
</evidence>
<dbReference type="KEGG" id="dde:Dde_2953"/>
<dbReference type="InterPro" id="IPR050095">
    <property type="entry name" value="ECF_ABC_transporter_ATP-bd"/>
</dbReference>
<keyword evidence="3" id="KW-0547">Nucleotide-binding</keyword>
<dbReference type="GO" id="GO:0042626">
    <property type="term" value="F:ATPase-coupled transmembrane transporter activity"/>
    <property type="evidence" value="ECO:0007669"/>
    <property type="project" value="TreeGrafter"/>
</dbReference>
<keyword evidence="4" id="KW-0067">ATP-binding</keyword>
<organism evidence="6 7">
    <name type="scientific">Oleidesulfovibrio alaskensis (strain ATCC BAA-1058 / DSM 17464 / G20)</name>
    <name type="common">Desulfovibrio alaskensis</name>
    <dbReference type="NCBI Taxonomy" id="207559"/>
    <lineage>
        <taxon>Bacteria</taxon>
        <taxon>Pseudomonadati</taxon>
        <taxon>Thermodesulfobacteriota</taxon>
        <taxon>Desulfovibrionia</taxon>
        <taxon>Desulfovibrionales</taxon>
        <taxon>Desulfovibrionaceae</taxon>
        <taxon>Oleidesulfovibrio</taxon>
    </lineage>
</organism>
<dbReference type="PANTHER" id="PTHR43553:SF24">
    <property type="entry name" value="ENERGY-COUPLING FACTOR TRANSPORTER ATP-BINDING PROTEIN ECFA1"/>
    <property type="match status" value="1"/>
</dbReference>
<dbReference type="SMART" id="SM00382">
    <property type="entry name" value="AAA"/>
    <property type="match status" value="1"/>
</dbReference>
<dbReference type="InterPro" id="IPR027417">
    <property type="entry name" value="P-loop_NTPase"/>
</dbReference>
<feature type="domain" description="ABC transporter" evidence="5">
    <location>
        <begin position="2"/>
        <end position="231"/>
    </location>
</feature>
<comment type="similarity">
    <text evidence="1">Belongs to the ABC transporter superfamily.</text>
</comment>
<proteinExistence type="inferred from homology"/>
<dbReference type="GO" id="GO:0043190">
    <property type="term" value="C:ATP-binding cassette (ABC) transporter complex"/>
    <property type="evidence" value="ECO:0007669"/>
    <property type="project" value="TreeGrafter"/>
</dbReference>
<keyword evidence="2" id="KW-0813">Transport</keyword>
<reference evidence="6 7" key="1">
    <citation type="journal article" date="2011" name="J. Bacteriol.">
        <title>Complete genome sequence and updated annotation of Desulfovibrio alaskensis G20.</title>
        <authorList>
            <person name="Hauser L.J."/>
            <person name="Land M.L."/>
            <person name="Brown S.D."/>
            <person name="Larimer F."/>
            <person name="Keller K.L."/>
            <person name="Rapp-Giles B.J."/>
            <person name="Price M.N."/>
            <person name="Lin M."/>
            <person name="Bruce D.C."/>
            <person name="Detter J.C."/>
            <person name="Tapia R."/>
            <person name="Han C.S."/>
            <person name="Goodwin L.A."/>
            <person name="Cheng J.F."/>
            <person name="Pitluck S."/>
            <person name="Copeland A."/>
            <person name="Lucas S."/>
            <person name="Nolan M."/>
            <person name="Lapidus A.L."/>
            <person name="Palumbo A.V."/>
            <person name="Wall J.D."/>
        </authorList>
    </citation>
    <scope>NUCLEOTIDE SEQUENCE [LARGE SCALE GENOMIC DNA]</scope>
    <source>
        <strain evidence="7">ATCC BAA 1058 / DSM 17464 / G20</strain>
    </source>
</reference>
<keyword evidence="7" id="KW-1185">Reference proteome</keyword>
<dbReference type="CDD" id="cd03225">
    <property type="entry name" value="ABC_cobalt_CbiO_domain1"/>
    <property type="match status" value="1"/>
</dbReference>
<dbReference type="InterPro" id="IPR015856">
    <property type="entry name" value="ABC_transpr_CbiO/EcfA_su"/>
</dbReference>
<dbReference type="PROSITE" id="PS00211">
    <property type="entry name" value="ABC_TRANSPORTER_1"/>
    <property type="match status" value="1"/>
</dbReference>
<dbReference type="PROSITE" id="PS50893">
    <property type="entry name" value="ABC_TRANSPORTER_2"/>
    <property type="match status" value="1"/>
</dbReference>
<dbReference type="GO" id="GO:0016887">
    <property type="term" value="F:ATP hydrolysis activity"/>
    <property type="evidence" value="ECO:0007669"/>
    <property type="project" value="InterPro"/>
</dbReference>
<dbReference type="RefSeq" id="WP_011368725.1">
    <property type="nucleotide sequence ID" value="NC_007519.1"/>
</dbReference>
<dbReference type="GO" id="GO:0005524">
    <property type="term" value="F:ATP binding"/>
    <property type="evidence" value="ECO:0007669"/>
    <property type="project" value="UniProtKB-KW"/>
</dbReference>
<evidence type="ECO:0000256" key="3">
    <source>
        <dbReference type="ARBA" id="ARBA00022741"/>
    </source>
</evidence>
<dbReference type="SUPFAM" id="SSF52540">
    <property type="entry name" value="P-loop containing nucleoside triphosphate hydrolases"/>
    <property type="match status" value="1"/>
</dbReference>
<gene>
    <name evidence="6" type="ordered locus">Dde_2953</name>
</gene>
<dbReference type="InterPro" id="IPR003439">
    <property type="entry name" value="ABC_transporter-like_ATP-bd"/>
</dbReference>